<name>A0A150HAJ3_9MICO</name>
<dbReference type="EMBL" id="LQQC01000008">
    <property type="protein sequence ID" value="KXZ58838.1"/>
    <property type="molecule type" value="Genomic_DNA"/>
</dbReference>
<dbReference type="SUPFAM" id="SSF55961">
    <property type="entry name" value="Bet v1-like"/>
    <property type="match status" value="1"/>
</dbReference>
<gene>
    <name evidence="2" type="ORF">Bravens_00710</name>
</gene>
<keyword evidence="3" id="KW-1185">Reference proteome</keyword>
<dbReference type="AlphaFoldDB" id="A0A150HAJ3"/>
<evidence type="ECO:0000313" key="2">
    <source>
        <dbReference type="EMBL" id="KXZ58838.1"/>
    </source>
</evidence>
<evidence type="ECO:0008006" key="4">
    <source>
        <dbReference type="Google" id="ProtNLM"/>
    </source>
</evidence>
<dbReference type="PATRIC" id="fig|479117.4.peg.709"/>
<evidence type="ECO:0000313" key="3">
    <source>
        <dbReference type="Proteomes" id="UP000243589"/>
    </source>
</evidence>
<dbReference type="Proteomes" id="UP000243589">
    <property type="component" value="Unassembled WGS sequence"/>
</dbReference>
<proteinExistence type="predicted"/>
<dbReference type="RefSeq" id="WP_062020346.1">
    <property type="nucleotide sequence ID" value="NZ_LQQC01000008.1"/>
</dbReference>
<reference evidence="2 3" key="1">
    <citation type="submission" date="2016-01" db="EMBL/GenBank/DDBJ databases">
        <title>Use of Whole Genome Sequencing to ascertain that Brevibacterium massiliense (Roux, Raoult 2009) is a later heterotypic synonym of Brevibacterium ravenspurgense (Mages 2008).</title>
        <authorList>
            <person name="Bernier A.-M."/>
            <person name="Burdz T."/>
            <person name="Huynh C."/>
            <person name="Pachecho A.L."/>
            <person name="Wiebe D."/>
            <person name="Bonner C."/>
            <person name="Bernard K."/>
        </authorList>
    </citation>
    <scope>NUCLEOTIDE SEQUENCE [LARGE SCALE GENOMIC DNA]</scope>
    <source>
        <strain evidence="2 3">CCUG56047</strain>
    </source>
</reference>
<protein>
    <recommendedName>
        <fullName evidence="4">ATPase</fullName>
    </recommendedName>
</protein>
<feature type="region of interest" description="Disordered" evidence="1">
    <location>
        <begin position="49"/>
        <end position="73"/>
    </location>
</feature>
<organism evidence="2 3">
    <name type="scientific">Brevibacterium ravenspurgense</name>
    <dbReference type="NCBI Taxonomy" id="479117"/>
    <lineage>
        <taxon>Bacteria</taxon>
        <taxon>Bacillati</taxon>
        <taxon>Actinomycetota</taxon>
        <taxon>Actinomycetes</taxon>
        <taxon>Micrococcales</taxon>
        <taxon>Brevibacteriaceae</taxon>
        <taxon>Brevibacterium</taxon>
    </lineage>
</organism>
<accession>A0A150HAJ3</accession>
<dbReference type="Gene3D" id="3.30.530.20">
    <property type="match status" value="1"/>
</dbReference>
<sequence length="220" mass="22847">MISASITQWEDGTDLVLETAISADLHTVWKRITSPMECALWFAPFHPVQDDDADQGEGTSEASGAAEVSDGAEAGGASDVSAIEFDFEGSPLTAHVLSCVEDDHVLVELGGLGRISLRLSEAAPGQAGAQSSDHPSVTVTAAHTYASDEEAAQLIPQVGPVWDTHLRLLAGTFAAADLTGSESEAALYARYTQLAVDEFGAETVQTGSAQAPEGDDGDDD</sequence>
<comment type="caution">
    <text evidence="2">The sequence shown here is derived from an EMBL/GenBank/DDBJ whole genome shotgun (WGS) entry which is preliminary data.</text>
</comment>
<evidence type="ECO:0000256" key="1">
    <source>
        <dbReference type="SAM" id="MobiDB-lite"/>
    </source>
</evidence>
<dbReference type="InterPro" id="IPR023393">
    <property type="entry name" value="START-like_dom_sf"/>
</dbReference>